<feature type="signal peptide" evidence="2">
    <location>
        <begin position="1"/>
        <end position="16"/>
    </location>
</feature>
<dbReference type="Proteomes" id="UP000005239">
    <property type="component" value="Unassembled WGS sequence"/>
</dbReference>
<name>A0A2A6BTI6_PRIPA</name>
<feature type="compositionally biased region" description="Polar residues" evidence="1">
    <location>
        <begin position="110"/>
        <end position="121"/>
    </location>
</feature>
<evidence type="ECO:0000313" key="4">
    <source>
        <dbReference type="Proteomes" id="UP000005239"/>
    </source>
</evidence>
<organism evidence="3 4">
    <name type="scientific">Pristionchus pacificus</name>
    <name type="common">Parasitic nematode worm</name>
    <dbReference type="NCBI Taxonomy" id="54126"/>
    <lineage>
        <taxon>Eukaryota</taxon>
        <taxon>Metazoa</taxon>
        <taxon>Ecdysozoa</taxon>
        <taxon>Nematoda</taxon>
        <taxon>Chromadorea</taxon>
        <taxon>Rhabditida</taxon>
        <taxon>Rhabditina</taxon>
        <taxon>Diplogasteromorpha</taxon>
        <taxon>Diplogasteroidea</taxon>
        <taxon>Neodiplogasteridae</taxon>
        <taxon>Pristionchus</taxon>
    </lineage>
</organism>
<accession>A0A8R1YU30</accession>
<feature type="chain" id="PRO_5043635427" evidence="2">
    <location>
        <begin position="17"/>
        <end position="121"/>
    </location>
</feature>
<keyword evidence="4" id="KW-1185">Reference proteome</keyword>
<evidence type="ECO:0000313" key="3">
    <source>
        <dbReference type="EnsemblMetazoa" id="PPA37220.1"/>
    </source>
</evidence>
<dbReference type="AlphaFoldDB" id="A0A2A6BTI6"/>
<keyword evidence="2" id="KW-0732">Signal</keyword>
<feature type="region of interest" description="Disordered" evidence="1">
    <location>
        <begin position="99"/>
        <end position="121"/>
    </location>
</feature>
<gene>
    <name evidence="3" type="primary">WBGene00275589</name>
</gene>
<reference evidence="3" key="2">
    <citation type="submission" date="2022-06" db="UniProtKB">
        <authorList>
            <consortium name="EnsemblMetazoa"/>
        </authorList>
    </citation>
    <scope>IDENTIFICATION</scope>
    <source>
        <strain evidence="3">PS312</strain>
    </source>
</reference>
<accession>A0A2A6BTI6</accession>
<sequence length="121" mass="12400">MWLLILLSTLPAATIGCVPVKNPDKGISAGCQKYESGVAVCNEIFIDGGAPPPGPCVANTALTSMSILCPAGKIPALFGPNAGLIAGFSKATCDATTKHNTEKKDENEEALNTNNSTADHS</sequence>
<evidence type="ECO:0000256" key="2">
    <source>
        <dbReference type="SAM" id="SignalP"/>
    </source>
</evidence>
<reference evidence="4" key="1">
    <citation type="journal article" date="2008" name="Nat. Genet.">
        <title>The Pristionchus pacificus genome provides a unique perspective on nematode lifestyle and parasitism.</title>
        <authorList>
            <person name="Dieterich C."/>
            <person name="Clifton S.W."/>
            <person name="Schuster L.N."/>
            <person name="Chinwalla A."/>
            <person name="Delehaunty K."/>
            <person name="Dinkelacker I."/>
            <person name="Fulton L."/>
            <person name="Fulton R."/>
            <person name="Godfrey J."/>
            <person name="Minx P."/>
            <person name="Mitreva M."/>
            <person name="Roeseler W."/>
            <person name="Tian H."/>
            <person name="Witte H."/>
            <person name="Yang S.P."/>
            <person name="Wilson R.K."/>
            <person name="Sommer R.J."/>
        </authorList>
    </citation>
    <scope>NUCLEOTIDE SEQUENCE [LARGE SCALE GENOMIC DNA]</scope>
    <source>
        <strain evidence="4">PS312</strain>
    </source>
</reference>
<protein>
    <submittedName>
        <fullName evidence="3">Uncharacterized protein</fullName>
    </submittedName>
</protein>
<evidence type="ECO:0000256" key="1">
    <source>
        <dbReference type="SAM" id="MobiDB-lite"/>
    </source>
</evidence>
<dbReference type="EnsemblMetazoa" id="PPA37220.1">
    <property type="protein sequence ID" value="PPA37220.1"/>
    <property type="gene ID" value="WBGene00275589"/>
</dbReference>
<proteinExistence type="predicted"/>